<dbReference type="InterPro" id="IPR017853">
    <property type="entry name" value="GH"/>
</dbReference>
<dbReference type="PRINTS" id="PR00131">
    <property type="entry name" value="GLHYDRLASE1"/>
</dbReference>
<dbReference type="PANTHER" id="PTHR10353:SF137">
    <property type="entry name" value="MYROSINASE 3-RELATED"/>
    <property type="match status" value="1"/>
</dbReference>
<dbReference type="EMBL" id="MF401946">
    <property type="protein sequence ID" value="AXK92564.1"/>
    <property type="molecule type" value="mRNA"/>
</dbReference>
<evidence type="ECO:0000256" key="5">
    <source>
        <dbReference type="RuleBase" id="RU003690"/>
    </source>
</evidence>
<dbReference type="InterPro" id="IPR033132">
    <property type="entry name" value="GH_1_N_CS"/>
</dbReference>
<dbReference type="AlphaFoldDB" id="A0A346A6F5"/>
<comment type="similarity">
    <text evidence="1 5">Belongs to the glycosyl hydrolase 1 family.</text>
</comment>
<proteinExistence type="evidence at transcript level"/>
<evidence type="ECO:0000256" key="3">
    <source>
        <dbReference type="ARBA" id="ARBA00022801"/>
    </source>
</evidence>
<feature type="compositionally biased region" description="Basic and acidic residues" evidence="6">
    <location>
        <begin position="518"/>
        <end position="534"/>
    </location>
</feature>
<keyword evidence="4" id="KW-0326">Glycosidase</keyword>
<dbReference type="Pfam" id="PF00232">
    <property type="entry name" value="Glyco_hydro_1"/>
    <property type="match status" value="1"/>
</dbReference>
<dbReference type="GO" id="GO:0008422">
    <property type="term" value="F:beta-glucosidase activity"/>
    <property type="evidence" value="ECO:0007669"/>
    <property type="project" value="UniProtKB-ARBA"/>
</dbReference>
<evidence type="ECO:0000256" key="6">
    <source>
        <dbReference type="SAM" id="MobiDB-lite"/>
    </source>
</evidence>
<dbReference type="FunFam" id="3.20.20.80:FF:000022">
    <property type="entry name" value="Beta-glucosidase 11"/>
    <property type="match status" value="1"/>
</dbReference>
<dbReference type="SMR" id="A0A346A6F5"/>
<dbReference type="SUPFAM" id="SSF51445">
    <property type="entry name" value="(Trans)glycosidases"/>
    <property type="match status" value="1"/>
</dbReference>
<evidence type="ECO:0000256" key="1">
    <source>
        <dbReference type="ARBA" id="ARBA00010838"/>
    </source>
</evidence>
<dbReference type="GO" id="GO:0009821">
    <property type="term" value="P:alkaloid biosynthetic process"/>
    <property type="evidence" value="ECO:0007669"/>
    <property type="project" value="UniProtKB-ARBA"/>
</dbReference>
<evidence type="ECO:0000313" key="7">
    <source>
        <dbReference type="EMBL" id="AXK92564.1"/>
    </source>
</evidence>
<keyword evidence="3" id="KW-0378">Hydrolase</keyword>
<sequence length="534" mass="60212">MATPSSTIVPDATKINRRDFPSDFVFGAASSAYQIEGGASEGGRGPSIWDTFTKRRPEMVKGGSNGNVAIDSYHLYKEDVKILKNLGLDAYRFSISWSRILPGGNLSGGINKEGIDFYNNFIDELIASGIQPYVTLFHWDVPQALEDEYGGFLSPKIVDDFRDYAELCFWNFGDRVKNWITLNEPWTFSVDGYVAGTFAPGRGATPTDQVKGPIKRHRCSGWGPQCSNSDGNPGTEPYLVTHHQILAHAAAVESYRNKFKASQEGQIGITIVAQWMEPLNEKSDSDVQAAKRALDFMYGWFMEPITSGDYPEIMKKIVGSRLPKFSAEQSRKLKGSYDFLGLNYYTANYVTSAPNPTGGIVSYDTDTQVTYHSDRNGKLIGPLAGSEWLHIYPEGIRKLLVYTKKTYNVPLIYITENGVDELNDTSLTLSEARVDPIRIKFIQDHLLQLRLAIDDGVNVKGYFVWSLLDNFEWNEGFTVRFGMIHVNYNDQYARYPKDSAIWLMNNFHKKFSGPPVKRSVEENQETDSRKRSRK</sequence>
<dbReference type="PANTHER" id="PTHR10353">
    <property type="entry name" value="GLYCOSYL HYDROLASE"/>
    <property type="match status" value="1"/>
</dbReference>
<dbReference type="GO" id="GO:0005975">
    <property type="term" value="P:carbohydrate metabolic process"/>
    <property type="evidence" value="ECO:0007669"/>
    <property type="project" value="InterPro"/>
</dbReference>
<feature type="region of interest" description="Disordered" evidence="6">
    <location>
        <begin position="514"/>
        <end position="534"/>
    </location>
</feature>
<keyword evidence="2" id="KW-0017">Alkaloid metabolism</keyword>
<organism evidence="7">
    <name type="scientific">Gelsemium sempervirens</name>
    <name type="common">Carolina jasmine</name>
    <name type="synonym">Bignonia sempervirens</name>
    <dbReference type="NCBI Taxonomy" id="28542"/>
    <lineage>
        <taxon>Eukaryota</taxon>
        <taxon>Viridiplantae</taxon>
        <taxon>Streptophyta</taxon>
        <taxon>Embryophyta</taxon>
        <taxon>Tracheophyta</taxon>
        <taxon>Spermatophyta</taxon>
        <taxon>Magnoliopsida</taxon>
        <taxon>eudicotyledons</taxon>
        <taxon>Gunneridae</taxon>
        <taxon>Pentapetalae</taxon>
        <taxon>asterids</taxon>
        <taxon>lamiids</taxon>
        <taxon>Gentianales</taxon>
        <taxon>Gelsemiaceae</taxon>
        <taxon>Gelsemium</taxon>
    </lineage>
</organism>
<name>A0A346A6F5_GELSE</name>
<dbReference type="InterPro" id="IPR001360">
    <property type="entry name" value="Glyco_hydro_1"/>
</dbReference>
<evidence type="ECO:0000256" key="2">
    <source>
        <dbReference type="ARBA" id="ARBA00022589"/>
    </source>
</evidence>
<evidence type="ECO:0000256" key="4">
    <source>
        <dbReference type="ARBA" id="ARBA00023295"/>
    </source>
</evidence>
<dbReference type="PROSITE" id="PS00653">
    <property type="entry name" value="GLYCOSYL_HYDROL_F1_2"/>
    <property type="match status" value="1"/>
</dbReference>
<protein>
    <submittedName>
        <fullName evidence="7">Strictosidine glucosidase</fullName>
    </submittedName>
</protein>
<gene>
    <name evidence="7" type="primary">SGD</name>
</gene>
<reference evidence="7" key="1">
    <citation type="submission" date="2017-06" db="EMBL/GenBank/DDBJ databases">
        <title>Elucidating plant specialized metabolism using synteny.</title>
        <authorList>
            <person name="Franke J."/>
            <person name="Kim J."/>
            <person name="Hamilton J.P."/>
            <person name="Zhao D."/>
            <person name="Pham G.M."/>
            <person name="Wiegert-Rininger K."/>
            <person name="Crisovan E."/>
            <person name="Newton L."/>
            <person name="Vaillancourt B."/>
            <person name="Tatsis E.C."/>
            <person name="Buell C.R."/>
            <person name="O'Connor S.E."/>
        </authorList>
    </citation>
    <scope>NUCLEOTIDE SEQUENCE</scope>
</reference>
<dbReference type="Gene3D" id="3.20.20.80">
    <property type="entry name" value="Glycosidases"/>
    <property type="match status" value="1"/>
</dbReference>
<accession>A0A346A6F5</accession>